<evidence type="ECO:0000313" key="1">
    <source>
        <dbReference type="EMBL" id="CEK57066.1"/>
    </source>
</evidence>
<proteinExistence type="predicted"/>
<dbReference type="EMBL" id="HACG01010201">
    <property type="protein sequence ID" value="CEK57066.1"/>
    <property type="molecule type" value="Transcribed_RNA"/>
</dbReference>
<reference evidence="1" key="1">
    <citation type="submission" date="2014-12" db="EMBL/GenBank/DDBJ databases">
        <title>Insight into the proteome of Arion vulgaris.</title>
        <authorList>
            <person name="Aradska J."/>
            <person name="Bulat T."/>
            <person name="Smidak R."/>
            <person name="Sarate P."/>
            <person name="Gangsoo J."/>
            <person name="Sialana F."/>
            <person name="Bilban M."/>
            <person name="Lubec G."/>
        </authorList>
    </citation>
    <scope>NUCLEOTIDE SEQUENCE</scope>
    <source>
        <tissue evidence="1">Skin</tissue>
    </source>
</reference>
<sequence>VNNSIRHSIHMPSVTKFNEDYIPTYEDMTKPERVAMINYTVFQCEFKDNAIGILAEHNHVEFANNVWKWRLDHVTMQGTKSGGLEIEVPRVNDETERQTHAVTVLDSKFLDNENFAFTVAGYYTEVNVSLNEFNNNKCLLGLISITGMEKNLTMNSNLIT</sequence>
<organism evidence="1">
    <name type="scientific">Arion vulgaris</name>
    <dbReference type="NCBI Taxonomy" id="1028688"/>
    <lineage>
        <taxon>Eukaryota</taxon>
        <taxon>Metazoa</taxon>
        <taxon>Spiralia</taxon>
        <taxon>Lophotrochozoa</taxon>
        <taxon>Mollusca</taxon>
        <taxon>Gastropoda</taxon>
        <taxon>Heterobranchia</taxon>
        <taxon>Euthyneura</taxon>
        <taxon>Panpulmonata</taxon>
        <taxon>Eupulmonata</taxon>
        <taxon>Stylommatophora</taxon>
        <taxon>Helicina</taxon>
        <taxon>Arionoidea</taxon>
        <taxon>Arionidae</taxon>
        <taxon>Arion</taxon>
    </lineage>
</organism>
<dbReference type="AlphaFoldDB" id="A0A0B6YMQ5"/>
<name>A0A0B6YMQ5_9EUPU</name>
<feature type="non-terminal residue" evidence="1">
    <location>
        <position position="160"/>
    </location>
</feature>
<protein>
    <submittedName>
        <fullName evidence="1">Uncharacterized protein</fullName>
    </submittedName>
</protein>
<feature type="non-terminal residue" evidence="1">
    <location>
        <position position="1"/>
    </location>
</feature>
<gene>
    <name evidence="1" type="primary">ORF29202</name>
</gene>
<accession>A0A0B6YMQ5</accession>